<feature type="region of interest" description="Disordered" evidence="5">
    <location>
        <begin position="40"/>
        <end position="87"/>
    </location>
</feature>
<evidence type="ECO:0000313" key="8">
    <source>
        <dbReference type="EMBL" id="KAK8862763.1"/>
    </source>
</evidence>
<keyword evidence="9" id="KW-1185">Reference proteome</keyword>
<keyword evidence="2 4" id="KW-0863">Zinc-finger</keyword>
<dbReference type="PANTHER" id="PTHR22765">
    <property type="entry name" value="RING FINGER AND PROTEASE ASSOCIATED DOMAIN-CONTAINING"/>
    <property type="match status" value="1"/>
</dbReference>
<evidence type="ECO:0000256" key="4">
    <source>
        <dbReference type="PROSITE-ProRule" id="PRU00175"/>
    </source>
</evidence>
<evidence type="ECO:0000256" key="2">
    <source>
        <dbReference type="ARBA" id="ARBA00022771"/>
    </source>
</evidence>
<name>A0ABR2II67_9PEZI</name>
<dbReference type="InterPro" id="IPR001841">
    <property type="entry name" value="Znf_RING"/>
</dbReference>
<organism evidence="8 9">
    <name type="scientific">Apiospora arundinis</name>
    <dbReference type="NCBI Taxonomy" id="335852"/>
    <lineage>
        <taxon>Eukaryota</taxon>
        <taxon>Fungi</taxon>
        <taxon>Dikarya</taxon>
        <taxon>Ascomycota</taxon>
        <taxon>Pezizomycotina</taxon>
        <taxon>Sordariomycetes</taxon>
        <taxon>Xylariomycetidae</taxon>
        <taxon>Amphisphaeriales</taxon>
        <taxon>Apiosporaceae</taxon>
        <taxon>Apiospora</taxon>
    </lineage>
</organism>
<proteinExistence type="predicted"/>
<keyword evidence="6" id="KW-1133">Transmembrane helix</keyword>
<feature type="domain" description="RING-type" evidence="7">
    <location>
        <begin position="89"/>
        <end position="136"/>
    </location>
</feature>
<evidence type="ECO:0000256" key="5">
    <source>
        <dbReference type="SAM" id="MobiDB-lite"/>
    </source>
</evidence>
<dbReference type="InterPro" id="IPR013083">
    <property type="entry name" value="Znf_RING/FYVE/PHD"/>
</dbReference>
<evidence type="ECO:0000259" key="7">
    <source>
        <dbReference type="PROSITE" id="PS50089"/>
    </source>
</evidence>
<keyword evidence="6" id="KW-0472">Membrane</keyword>
<gene>
    <name evidence="8" type="ORF">PGQ11_008998</name>
</gene>
<keyword evidence="3" id="KW-0862">Zinc</keyword>
<dbReference type="Proteomes" id="UP001390339">
    <property type="component" value="Unassembled WGS sequence"/>
</dbReference>
<accession>A0ABR2II67</accession>
<dbReference type="PROSITE" id="PS50089">
    <property type="entry name" value="ZF_RING_2"/>
    <property type="match status" value="1"/>
</dbReference>
<feature type="transmembrane region" description="Helical" evidence="6">
    <location>
        <begin position="477"/>
        <end position="496"/>
    </location>
</feature>
<evidence type="ECO:0000256" key="6">
    <source>
        <dbReference type="SAM" id="Phobius"/>
    </source>
</evidence>
<comment type="caution">
    <text evidence="8">The sequence shown here is derived from an EMBL/GenBank/DDBJ whole genome shotgun (WGS) entry which is preliminary data.</text>
</comment>
<dbReference type="Pfam" id="PF13639">
    <property type="entry name" value="zf-RING_2"/>
    <property type="match status" value="1"/>
</dbReference>
<feature type="compositionally biased region" description="Pro residues" evidence="5">
    <location>
        <begin position="75"/>
        <end position="84"/>
    </location>
</feature>
<dbReference type="InterPro" id="IPR011016">
    <property type="entry name" value="Znf_RING-CH"/>
</dbReference>
<feature type="compositionally biased region" description="Basic and acidic residues" evidence="5">
    <location>
        <begin position="44"/>
        <end position="53"/>
    </location>
</feature>
<keyword evidence="1" id="KW-0479">Metal-binding</keyword>
<dbReference type="SUPFAM" id="SSF57850">
    <property type="entry name" value="RING/U-box"/>
    <property type="match status" value="1"/>
</dbReference>
<protein>
    <submittedName>
        <fullName evidence="8">Zinc ion binding</fullName>
    </submittedName>
</protein>
<dbReference type="EMBL" id="JAPCWZ010000005">
    <property type="protein sequence ID" value="KAK8862763.1"/>
    <property type="molecule type" value="Genomic_DNA"/>
</dbReference>
<evidence type="ECO:0000256" key="1">
    <source>
        <dbReference type="ARBA" id="ARBA00022723"/>
    </source>
</evidence>
<dbReference type="Gene3D" id="3.30.40.10">
    <property type="entry name" value="Zinc/RING finger domain, C3HC4 (zinc finger)"/>
    <property type="match status" value="1"/>
</dbReference>
<sequence length="536" mass="61549">MSGASNMSSISISDINSMSDAEWATAFDREVGRITMSQIDEELDRLTEEDRASRQQQHQQDSKSKGKATTAPLPRSSPPTPPQPELEECPICKEETESPEANFVSLPCAGAHQAHPECFKQWLESSRDKPTCPLCRQSMAHNCGHALSAGYLVAGTAVPPQILESPCKKNCEGAELMRQRRYVEHMLEFRRVWFGHVIYPLVRELTPSEEQHLLTEFQGQSDSFWIDYTVGRLQQRIREVCDLQKWFEESSALAERVCEPYQREIEGIRARRTAAEQAHPLVSSRIAKLEKLIRDVRDPLKYLERETERILDKMGTLVRLFYRWRRVADPEFGLGRSATSDGWWDREHRQMRTFLRGFIRLEKDRELLLTSWRDREGRNYYTWRQARVPLAPPEINHSWNNPVFGAPVANDPTRPAEDWTGAIQPAPAEQQDNIAEEEGNGRMGLELPHDAFPSDALLEATSQVPSVLTVDGRLRSLLLLLGLPLVLAAGVAMAVVQRFPQRRQRQQQGDERAASWVEEFRREMERDEPLFERSRL</sequence>
<dbReference type="SMART" id="SM00744">
    <property type="entry name" value="RINGv"/>
    <property type="match status" value="1"/>
</dbReference>
<evidence type="ECO:0000313" key="9">
    <source>
        <dbReference type="Proteomes" id="UP001390339"/>
    </source>
</evidence>
<dbReference type="InterPro" id="IPR051826">
    <property type="entry name" value="E3_ubiquitin-ligase_domain"/>
</dbReference>
<keyword evidence="6" id="KW-0812">Transmembrane</keyword>
<reference evidence="8 9" key="1">
    <citation type="journal article" date="2024" name="IMA Fungus">
        <title>Apiospora arundinis, a panoply of carbohydrate-active enzymes and secondary metabolites.</title>
        <authorList>
            <person name="Sorensen T."/>
            <person name="Petersen C."/>
            <person name="Muurmann A.T."/>
            <person name="Christiansen J.V."/>
            <person name="Brundto M.L."/>
            <person name="Overgaard C.K."/>
            <person name="Boysen A.T."/>
            <person name="Wollenberg R.D."/>
            <person name="Larsen T.O."/>
            <person name="Sorensen J.L."/>
            <person name="Nielsen K.L."/>
            <person name="Sondergaard T.E."/>
        </authorList>
    </citation>
    <scope>NUCLEOTIDE SEQUENCE [LARGE SCALE GENOMIC DNA]</scope>
    <source>
        <strain evidence="8 9">AAU 773</strain>
    </source>
</reference>
<evidence type="ECO:0000256" key="3">
    <source>
        <dbReference type="ARBA" id="ARBA00022833"/>
    </source>
</evidence>